<dbReference type="GO" id="GO:0005634">
    <property type="term" value="C:nucleus"/>
    <property type="evidence" value="ECO:0007669"/>
    <property type="project" value="UniProtKB-SubCell"/>
</dbReference>
<protein>
    <recommendedName>
        <fullName evidence="6">Nuclear transcription factor Y subunit</fullName>
    </recommendedName>
</protein>
<dbReference type="InterPro" id="IPR001289">
    <property type="entry name" value="NFYA"/>
</dbReference>
<dbReference type="Gene3D" id="6.10.250.2430">
    <property type="match status" value="1"/>
</dbReference>
<keyword evidence="9" id="KW-1185">Reference proteome</keyword>
<gene>
    <name evidence="8" type="ORF">OLEA9_A041017</name>
</gene>
<evidence type="ECO:0000256" key="4">
    <source>
        <dbReference type="ARBA" id="ARBA00023163"/>
    </source>
</evidence>
<dbReference type="SMART" id="SM00521">
    <property type="entry name" value="CBF"/>
    <property type="match status" value="1"/>
</dbReference>
<dbReference type="AlphaFoldDB" id="A0A8S0R930"/>
<reference evidence="8 9" key="1">
    <citation type="submission" date="2019-12" db="EMBL/GenBank/DDBJ databases">
        <authorList>
            <person name="Alioto T."/>
            <person name="Alioto T."/>
            <person name="Gomez Garrido J."/>
        </authorList>
    </citation>
    <scope>NUCLEOTIDE SEQUENCE [LARGE SCALE GENOMIC DNA]</scope>
</reference>
<dbReference type="PRINTS" id="PR00616">
    <property type="entry name" value="CCAATSUBUNTB"/>
</dbReference>
<dbReference type="Pfam" id="PF02045">
    <property type="entry name" value="CBFB_NFYA"/>
    <property type="match status" value="1"/>
</dbReference>
<evidence type="ECO:0000313" key="8">
    <source>
        <dbReference type="EMBL" id="CAA2975381.1"/>
    </source>
</evidence>
<keyword evidence="5 6" id="KW-0539">Nucleus</keyword>
<comment type="subunit">
    <text evidence="6">Heterotrimer.</text>
</comment>
<keyword evidence="2 6" id="KW-0805">Transcription regulation</keyword>
<keyword evidence="4 6" id="KW-0804">Transcription</keyword>
<name>A0A8S0R930_OLEEU</name>
<evidence type="ECO:0000256" key="3">
    <source>
        <dbReference type="ARBA" id="ARBA00023125"/>
    </source>
</evidence>
<evidence type="ECO:0000256" key="1">
    <source>
        <dbReference type="ARBA" id="ARBA00004123"/>
    </source>
</evidence>
<dbReference type="GO" id="GO:0003700">
    <property type="term" value="F:DNA-binding transcription factor activity"/>
    <property type="evidence" value="ECO:0007669"/>
    <property type="project" value="UniProtKB-UniRule"/>
</dbReference>
<dbReference type="Gramene" id="OE9A041017T1">
    <property type="protein sequence ID" value="OE9A041017C1"/>
    <property type="gene ID" value="OE9A041017"/>
</dbReference>
<feature type="compositionally biased region" description="Polar residues" evidence="7">
    <location>
        <begin position="112"/>
        <end position="132"/>
    </location>
</feature>
<dbReference type="GO" id="GO:0003677">
    <property type="term" value="F:DNA binding"/>
    <property type="evidence" value="ECO:0007669"/>
    <property type="project" value="UniProtKB-KW"/>
</dbReference>
<organism evidence="8 9">
    <name type="scientific">Olea europaea subsp. europaea</name>
    <dbReference type="NCBI Taxonomy" id="158383"/>
    <lineage>
        <taxon>Eukaryota</taxon>
        <taxon>Viridiplantae</taxon>
        <taxon>Streptophyta</taxon>
        <taxon>Embryophyta</taxon>
        <taxon>Tracheophyta</taxon>
        <taxon>Spermatophyta</taxon>
        <taxon>Magnoliopsida</taxon>
        <taxon>eudicotyledons</taxon>
        <taxon>Gunneridae</taxon>
        <taxon>Pentapetalae</taxon>
        <taxon>asterids</taxon>
        <taxon>lamiids</taxon>
        <taxon>Lamiales</taxon>
        <taxon>Oleaceae</taxon>
        <taxon>Oleeae</taxon>
        <taxon>Olea</taxon>
    </lineage>
</organism>
<dbReference type="EMBL" id="CACTIH010002259">
    <property type="protein sequence ID" value="CAA2975381.1"/>
    <property type="molecule type" value="Genomic_DNA"/>
</dbReference>
<sequence length="168" mass="18872">MDHMKPGANSAELIPNPITPKVPIIYNVHHKRMILPMEMAQEPVHVNAKQYHGNLCRRQSRSKVELEKKLIKVQKPYLHESRYQHASRKARGSGGCFAKTSDADTSKETRSDSAISTQSYALSSSKTLPSESNEMKVLKAEFSCNNDISSVRKQINLSDEREEGCTSN</sequence>
<comment type="caution">
    <text evidence="8">The sequence shown here is derived from an EMBL/GenBank/DDBJ whole genome shotgun (WGS) entry which is preliminary data.</text>
</comment>
<feature type="region of interest" description="Disordered" evidence="7">
    <location>
        <begin position="82"/>
        <end position="132"/>
    </location>
</feature>
<feature type="compositionally biased region" description="Basic and acidic residues" evidence="7">
    <location>
        <begin position="101"/>
        <end position="111"/>
    </location>
</feature>
<keyword evidence="3 6" id="KW-0238">DNA-binding</keyword>
<accession>A0A8S0R930</accession>
<dbReference type="OrthoDB" id="1097733at2759"/>
<comment type="subcellular location">
    <subcellularLocation>
        <location evidence="1 6">Nucleus</location>
    </subcellularLocation>
</comment>
<evidence type="ECO:0000256" key="5">
    <source>
        <dbReference type="ARBA" id="ARBA00023242"/>
    </source>
</evidence>
<dbReference type="Proteomes" id="UP000594638">
    <property type="component" value="Unassembled WGS sequence"/>
</dbReference>
<evidence type="ECO:0000256" key="7">
    <source>
        <dbReference type="SAM" id="MobiDB-lite"/>
    </source>
</evidence>
<comment type="function">
    <text evidence="6">Component of the sequence-specific heterotrimeric transcription factor (NF-Y) which specifically recognizes a 5'-CCAAT-3' box motif found in the promoters of its target genes.</text>
</comment>
<evidence type="ECO:0000256" key="6">
    <source>
        <dbReference type="RuleBase" id="RU367155"/>
    </source>
</evidence>
<evidence type="ECO:0000313" key="9">
    <source>
        <dbReference type="Proteomes" id="UP000594638"/>
    </source>
</evidence>
<proteinExistence type="inferred from homology"/>
<comment type="similarity">
    <text evidence="6">Belongs to the NFYA/HAP2 subunit family.</text>
</comment>
<evidence type="ECO:0000256" key="2">
    <source>
        <dbReference type="ARBA" id="ARBA00023015"/>
    </source>
</evidence>
<dbReference type="PANTHER" id="PTHR12632">
    <property type="entry name" value="TRANSCRIPTION FACTOR NF-Y ALPHA-RELATED"/>
    <property type="match status" value="1"/>
</dbReference>
<dbReference type="PROSITE" id="PS51152">
    <property type="entry name" value="NFYA_HAP2_2"/>
    <property type="match status" value="1"/>
</dbReference>